<feature type="transmembrane region" description="Helical" evidence="1">
    <location>
        <begin position="58"/>
        <end position="79"/>
    </location>
</feature>
<accession>A0A429ZJY9</accession>
<keyword evidence="1" id="KW-1133">Transmembrane helix</keyword>
<keyword evidence="1" id="KW-0812">Transmembrane</keyword>
<comment type="caution">
    <text evidence="2">The sequence shown here is derived from an EMBL/GenBank/DDBJ whole genome shotgun (WGS) entry which is preliminary data.</text>
</comment>
<reference evidence="2 3" key="1">
    <citation type="submission" date="2017-05" db="EMBL/GenBank/DDBJ databases">
        <title>Vagococcus spp. assemblies.</title>
        <authorList>
            <person name="Gulvik C.A."/>
        </authorList>
    </citation>
    <scope>NUCLEOTIDE SEQUENCE [LARGE SCALE GENOMIC DNA]</scope>
    <source>
        <strain evidence="2 3">NCFB 2777</strain>
    </source>
</reference>
<gene>
    <name evidence="2" type="ORF">CBF35_11150</name>
</gene>
<keyword evidence="1" id="KW-0472">Membrane</keyword>
<sequence length="120" mass="12655">MKRIRSVVGYTLAGLIVMSVWGEIGQVGILGGFVAAIIIIGPLWFLNHFLNLTSNEDGVAFVDMGLAIGICGIARDSFIHGSQQLVAALPTISLVVIGAVVGGVLSAKIEKHQKAEEEQK</sequence>
<feature type="transmembrane region" description="Helical" evidence="1">
    <location>
        <begin position="85"/>
        <end position="105"/>
    </location>
</feature>
<dbReference type="OrthoDB" id="1908850at2"/>
<dbReference type="InterPro" id="IPR054200">
    <property type="entry name" value="DUF6905"/>
</dbReference>
<proteinExistence type="predicted"/>
<dbReference type="AlphaFoldDB" id="A0A429ZJY9"/>
<dbReference type="EMBL" id="NGJU01000017">
    <property type="protein sequence ID" value="RST94004.1"/>
    <property type="molecule type" value="Genomic_DNA"/>
</dbReference>
<keyword evidence="3" id="KW-1185">Reference proteome</keyword>
<dbReference type="Pfam" id="PF21846">
    <property type="entry name" value="DUF6905"/>
    <property type="match status" value="1"/>
</dbReference>
<evidence type="ECO:0000313" key="2">
    <source>
        <dbReference type="EMBL" id="RST94004.1"/>
    </source>
</evidence>
<evidence type="ECO:0000313" key="3">
    <source>
        <dbReference type="Proteomes" id="UP000287239"/>
    </source>
</evidence>
<dbReference type="Proteomes" id="UP000287239">
    <property type="component" value="Unassembled WGS sequence"/>
</dbReference>
<organism evidence="2 3">
    <name type="scientific">Vagococcus salmoninarum</name>
    <dbReference type="NCBI Taxonomy" id="2739"/>
    <lineage>
        <taxon>Bacteria</taxon>
        <taxon>Bacillati</taxon>
        <taxon>Bacillota</taxon>
        <taxon>Bacilli</taxon>
        <taxon>Lactobacillales</taxon>
        <taxon>Enterococcaceae</taxon>
        <taxon>Vagococcus</taxon>
    </lineage>
</organism>
<evidence type="ECO:0000256" key="1">
    <source>
        <dbReference type="SAM" id="Phobius"/>
    </source>
</evidence>
<dbReference type="GeneID" id="98568932"/>
<dbReference type="RefSeq" id="WP_126781160.1">
    <property type="nucleotide sequence ID" value="NZ_NGJU01000017.1"/>
</dbReference>
<feature type="transmembrane region" description="Helical" evidence="1">
    <location>
        <begin position="7"/>
        <end position="22"/>
    </location>
</feature>
<feature type="transmembrane region" description="Helical" evidence="1">
    <location>
        <begin position="28"/>
        <end position="46"/>
    </location>
</feature>
<name>A0A429ZJY9_9ENTE</name>
<protein>
    <submittedName>
        <fullName evidence="2">Uncharacterized protein</fullName>
    </submittedName>
</protein>